<dbReference type="WBParaSite" id="ASIM_0000791301-mRNA-1">
    <property type="protein sequence ID" value="ASIM_0000791301-mRNA-1"/>
    <property type="gene ID" value="ASIM_0000791301"/>
</dbReference>
<organism evidence="4">
    <name type="scientific">Anisakis simplex</name>
    <name type="common">Herring worm</name>
    <dbReference type="NCBI Taxonomy" id="6269"/>
    <lineage>
        <taxon>Eukaryota</taxon>
        <taxon>Metazoa</taxon>
        <taxon>Ecdysozoa</taxon>
        <taxon>Nematoda</taxon>
        <taxon>Chromadorea</taxon>
        <taxon>Rhabditida</taxon>
        <taxon>Spirurina</taxon>
        <taxon>Ascaridomorpha</taxon>
        <taxon>Ascaridoidea</taxon>
        <taxon>Anisakidae</taxon>
        <taxon>Anisakis</taxon>
        <taxon>Anisakis simplex complex</taxon>
    </lineage>
</organism>
<feature type="transmembrane region" description="Helical" evidence="1">
    <location>
        <begin position="12"/>
        <end position="36"/>
    </location>
</feature>
<keyword evidence="1" id="KW-0812">Transmembrane</keyword>
<keyword evidence="1" id="KW-0472">Membrane</keyword>
<sequence length="52" mass="5668">MYQSAMRWLAVWLDLLVVAITFVVSLFIVLLTGSVAPADAGMALAFAIQVHF</sequence>
<protein>
    <submittedName>
        <fullName evidence="4">ATP-binding cassette sub-family C member 11 (inferred by orthology to a human protein)</fullName>
    </submittedName>
</protein>
<accession>A0A0M3JJU2</accession>
<evidence type="ECO:0000313" key="4">
    <source>
        <dbReference type="WBParaSite" id="ASIM_0000791301-mRNA-1"/>
    </source>
</evidence>
<keyword evidence="3" id="KW-1185">Reference proteome</keyword>
<evidence type="ECO:0000313" key="2">
    <source>
        <dbReference type="EMBL" id="VDK29786.1"/>
    </source>
</evidence>
<name>A0A0M3JJU2_ANISI</name>
<gene>
    <name evidence="2" type="ORF">ASIM_LOCUS7678</name>
</gene>
<reference evidence="4" key="1">
    <citation type="submission" date="2017-02" db="UniProtKB">
        <authorList>
            <consortium name="WormBaseParasite"/>
        </authorList>
    </citation>
    <scope>IDENTIFICATION</scope>
</reference>
<dbReference type="EMBL" id="UYRR01019139">
    <property type="protein sequence ID" value="VDK29786.1"/>
    <property type="molecule type" value="Genomic_DNA"/>
</dbReference>
<reference evidence="2 3" key="2">
    <citation type="submission" date="2018-11" db="EMBL/GenBank/DDBJ databases">
        <authorList>
            <consortium name="Pathogen Informatics"/>
        </authorList>
    </citation>
    <scope>NUCLEOTIDE SEQUENCE [LARGE SCALE GENOMIC DNA]</scope>
</reference>
<evidence type="ECO:0000313" key="3">
    <source>
        <dbReference type="Proteomes" id="UP000267096"/>
    </source>
</evidence>
<dbReference type="AlphaFoldDB" id="A0A0M3JJU2"/>
<dbReference type="Proteomes" id="UP000267096">
    <property type="component" value="Unassembled WGS sequence"/>
</dbReference>
<evidence type="ECO:0000256" key="1">
    <source>
        <dbReference type="SAM" id="Phobius"/>
    </source>
</evidence>
<proteinExistence type="predicted"/>
<keyword evidence="1" id="KW-1133">Transmembrane helix</keyword>